<dbReference type="EMBL" id="GL734292">
    <property type="protein sequence ID" value="EFX61635.1"/>
    <property type="molecule type" value="Genomic_DNA"/>
</dbReference>
<keyword evidence="2" id="KW-1185">Reference proteome</keyword>
<reference evidence="1 2" key="1">
    <citation type="journal article" date="2011" name="Science">
        <title>The ecoresponsive genome of Daphnia pulex.</title>
        <authorList>
            <person name="Colbourne J.K."/>
            <person name="Pfrender M.E."/>
            <person name="Gilbert D."/>
            <person name="Thomas W.K."/>
            <person name="Tucker A."/>
            <person name="Oakley T.H."/>
            <person name="Tokishita S."/>
            <person name="Aerts A."/>
            <person name="Arnold G.J."/>
            <person name="Basu M.K."/>
            <person name="Bauer D.J."/>
            <person name="Caceres C.E."/>
            <person name="Carmel L."/>
            <person name="Casola C."/>
            <person name="Choi J.H."/>
            <person name="Detter J.C."/>
            <person name="Dong Q."/>
            <person name="Dusheyko S."/>
            <person name="Eads B.D."/>
            <person name="Frohlich T."/>
            <person name="Geiler-Samerotte K.A."/>
            <person name="Gerlach D."/>
            <person name="Hatcher P."/>
            <person name="Jogdeo S."/>
            <person name="Krijgsveld J."/>
            <person name="Kriventseva E.V."/>
            <person name="Kultz D."/>
            <person name="Laforsch C."/>
            <person name="Lindquist E."/>
            <person name="Lopez J."/>
            <person name="Manak J.R."/>
            <person name="Muller J."/>
            <person name="Pangilinan J."/>
            <person name="Patwardhan R.P."/>
            <person name="Pitluck S."/>
            <person name="Pritham E.J."/>
            <person name="Rechtsteiner A."/>
            <person name="Rho M."/>
            <person name="Rogozin I.B."/>
            <person name="Sakarya O."/>
            <person name="Salamov A."/>
            <person name="Schaack S."/>
            <person name="Shapiro H."/>
            <person name="Shiga Y."/>
            <person name="Skalitzky C."/>
            <person name="Smith Z."/>
            <person name="Souvorov A."/>
            <person name="Sung W."/>
            <person name="Tang Z."/>
            <person name="Tsuchiya D."/>
            <person name="Tu H."/>
            <person name="Vos H."/>
            <person name="Wang M."/>
            <person name="Wolf Y.I."/>
            <person name="Yamagata H."/>
            <person name="Yamada T."/>
            <person name="Ye Y."/>
            <person name="Shaw J.R."/>
            <person name="Andrews J."/>
            <person name="Crease T.J."/>
            <person name="Tang H."/>
            <person name="Lucas S.M."/>
            <person name="Robertson H.M."/>
            <person name="Bork P."/>
            <person name="Koonin E.V."/>
            <person name="Zdobnov E.M."/>
            <person name="Grigoriev I.V."/>
            <person name="Lynch M."/>
            <person name="Boore J.L."/>
        </authorList>
    </citation>
    <scope>NUCLEOTIDE SEQUENCE [LARGE SCALE GENOMIC DNA]</scope>
</reference>
<accession>E9I2Z6</accession>
<dbReference type="InParanoid" id="E9I2Z6"/>
<dbReference type="KEGG" id="dpx:DAPPUDRAFT_338618"/>
<name>E9I2Z6_DAPPU</name>
<dbReference type="Proteomes" id="UP000000305">
    <property type="component" value="Unassembled WGS sequence"/>
</dbReference>
<organism evidence="1 2">
    <name type="scientific">Daphnia pulex</name>
    <name type="common">Water flea</name>
    <dbReference type="NCBI Taxonomy" id="6669"/>
    <lineage>
        <taxon>Eukaryota</taxon>
        <taxon>Metazoa</taxon>
        <taxon>Ecdysozoa</taxon>
        <taxon>Arthropoda</taxon>
        <taxon>Crustacea</taxon>
        <taxon>Branchiopoda</taxon>
        <taxon>Diplostraca</taxon>
        <taxon>Cladocera</taxon>
        <taxon>Anomopoda</taxon>
        <taxon>Daphniidae</taxon>
        <taxon>Daphnia</taxon>
    </lineage>
</organism>
<dbReference type="AlphaFoldDB" id="E9I2Z6"/>
<proteinExistence type="predicted"/>
<gene>
    <name evidence="1" type="ORF">DAPPUDRAFT_338618</name>
</gene>
<dbReference type="HOGENOM" id="CLU_1887816_0_0_1"/>
<evidence type="ECO:0000313" key="2">
    <source>
        <dbReference type="Proteomes" id="UP000000305"/>
    </source>
</evidence>
<protein>
    <submittedName>
        <fullName evidence="1">Uncharacterized protein</fullName>
    </submittedName>
</protein>
<evidence type="ECO:0000313" key="1">
    <source>
        <dbReference type="EMBL" id="EFX61635.1"/>
    </source>
</evidence>
<sequence>MSKIDLSAFEHTKANLDEEGNQISEFVDTHTILATLEESISEFAVVLQNFMADYQQMIHGINQRFTELEKVQANAQTVLHLVAQRTDWMMKKDLDLAKKEFEFFKEQKELHLKAMEAAKEKKDEKEALSVSSLPG</sequence>